<evidence type="ECO:0000256" key="1">
    <source>
        <dbReference type="ARBA" id="ARBA00010879"/>
    </source>
</evidence>
<dbReference type="InterPro" id="IPR032567">
    <property type="entry name" value="RTL1-rel"/>
</dbReference>
<reference evidence="6" key="4">
    <citation type="submission" date="2025-09" db="UniProtKB">
        <authorList>
            <consortium name="Ensembl"/>
        </authorList>
    </citation>
    <scope>IDENTIFICATION</scope>
    <source>
        <strain evidence="6">JP 163 A</strain>
    </source>
</reference>
<dbReference type="OMA" id="FHCRMYS"/>
<name>A0A3B5QYR4_XIPMA</name>
<dbReference type="PANTHER" id="PTHR15503">
    <property type="entry name" value="LDOC1 RELATED"/>
    <property type="match status" value="1"/>
</dbReference>
<dbReference type="Gene3D" id="3.10.10.10">
    <property type="entry name" value="HIV Type 1 Reverse Transcriptase, subunit A, domain 1"/>
    <property type="match status" value="1"/>
</dbReference>
<evidence type="ECO:0000259" key="5">
    <source>
        <dbReference type="Pfam" id="PF19259"/>
    </source>
</evidence>
<feature type="region of interest" description="Disordered" evidence="3">
    <location>
        <begin position="1"/>
        <end position="21"/>
    </location>
</feature>
<evidence type="ECO:0000313" key="7">
    <source>
        <dbReference type="Proteomes" id="UP000002852"/>
    </source>
</evidence>
<dbReference type="Pfam" id="PF19259">
    <property type="entry name" value="Ty3_capsid"/>
    <property type="match status" value="1"/>
</dbReference>
<dbReference type="CDD" id="cd01647">
    <property type="entry name" value="RT_LTR"/>
    <property type="match status" value="1"/>
</dbReference>
<comment type="similarity">
    <text evidence="1">Belongs to the beta type-B retroviral polymerase family. HERV class-II K(HML-2) pol subfamily.</text>
</comment>
<feature type="compositionally biased region" description="Polar residues" evidence="3">
    <location>
        <begin position="276"/>
        <end position="288"/>
    </location>
</feature>
<keyword evidence="7" id="KW-1185">Reference proteome</keyword>
<dbReference type="InParanoid" id="A0A3B5QYR4"/>
<reference evidence="7" key="2">
    <citation type="journal article" date="2013" name="Nat. Genet.">
        <title>The genome of the platyfish, Xiphophorus maculatus, provides insights into evolutionary adaptation and several complex traits.</title>
        <authorList>
            <person name="Schartl M."/>
            <person name="Walter R.B."/>
            <person name="Shen Y."/>
            <person name="Garcia T."/>
            <person name="Catchen J."/>
            <person name="Amores A."/>
            <person name="Braasch I."/>
            <person name="Chalopin D."/>
            <person name="Volff J.N."/>
            <person name="Lesch K.P."/>
            <person name="Bisazza A."/>
            <person name="Minx P."/>
            <person name="Hillier L."/>
            <person name="Wilson R.K."/>
            <person name="Fuerstenberg S."/>
            <person name="Boore J."/>
            <person name="Searle S."/>
            <person name="Postlethwait J.H."/>
            <person name="Warren W.C."/>
        </authorList>
    </citation>
    <scope>NUCLEOTIDE SEQUENCE [LARGE SCALE GENOMIC DNA]</scope>
    <source>
        <strain evidence="7">JP 163 A</strain>
    </source>
</reference>
<evidence type="ECO:0000259" key="4">
    <source>
        <dbReference type="Pfam" id="PF00078"/>
    </source>
</evidence>
<dbReference type="InterPro" id="IPR000477">
    <property type="entry name" value="RT_dom"/>
</dbReference>
<dbReference type="GO" id="GO:0008270">
    <property type="term" value="F:zinc ion binding"/>
    <property type="evidence" value="ECO:0007669"/>
    <property type="project" value="InterPro"/>
</dbReference>
<dbReference type="Pfam" id="PF00078">
    <property type="entry name" value="RVT_1"/>
    <property type="match status" value="1"/>
</dbReference>
<organism evidence="6 7">
    <name type="scientific">Xiphophorus maculatus</name>
    <name type="common">Southern platyfish</name>
    <name type="synonym">Platypoecilus maculatus</name>
    <dbReference type="NCBI Taxonomy" id="8083"/>
    <lineage>
        <taxon>Eukaryota</taxon>
        <taxon>Metazoa</taxon>
        <taxon>Chordata</taxon>
        <taxon>Craniata</taxon>
        <taxon>Vertebrata</taxon>
        <taxon>Euteleostomi</taxon>
        <taxon>Actinopterygii</taxon>
        <taxon>Neopterygii</taxon>
        <taxon>Teleostei</taxon>
        <taxon>Neoteleostei</taxon>
        <taxon>Acanthomorphata</taxon>
        <taxon>Ovalentaria</taxon>
        <taxon>Atherinomorphae</taxon>
        <taxon>Cyprinodontiformes</taxon>
        <taxon>Poeciliidae</taxon>
        <taxon>Poeciliinae</taxon>
        <taxon>Xiphophorus</taxon>
    </lineage>
</organism>
<evidence type="ECO:0000313" key="6">
    <source>
        <dbReference type="Ensembl" id="ENSXMAP00000036047.1"/>
    </source>
</evidence>
<dbReference type="InterPro" id="IPR043502">
    <property type="entry name" value="DNA/RNA_pol_sf"/>
</dbReference>
<dbReference type="GO" id="GO:0003676">
    <property type="term" value="F:nucleic acid binding"/>
    <property type="evidence" value="ECO:0007669"/>
    <property type="project" value="InterPro"/>
</dbReference>
<dbReference type="InterPro" id="IPR036875">
    <property type="entry name" value="Znf_CCHC_sf"/>
</dbReference>
<feature type="domain" description="Reverse transcriptase" evidence="4">
    <location>
        <begin position="555"/>
        <end position="640"/>
    </location>
</feature>
<protein>
    <recommendedName>
        <fullName evidence="2">ribonuclease H</fullName>
        <ecNumber evidence="2">3.1.26.4</ecNumber>
    </recommendedName>
</protein>
<evidence type="ECO:0000256" key="3">
    <source>
        <dbReference type="SAM" id="MobiDB-lite"/>
    </source>
</evidence>
<dbReference type="InterPro" id="IPR021109">
    <property type="entry name" value="Peptidase_aspartic_dom_sf"/>
</dbReference>
<sequence>MWVTRLSPTMTEHSGQQPTPADAIRRALSEQHALIQSHDSALRELSNRQAETNRRLTELSNFLQGSVQQAQPPAPASPAVPDPPIRPTFSEIRLPVPERFTGDVLKCGGFILQCSIIFNSCPQSFPHDNAKIAYVLSMLSGRALAWAEAKFSSPTDFGCSYPDFIKELKQVFSQETDQTSASRELWSLRQGQRTVSDFAIDFRIKAAASNWDATALKSAYFHALSEQIKDELATLDEPATLEEFISLTIRLDNRIRSRAKERNRRNPSVRAPLQATRPSLQEAPNPSETAEPEPMQLGNTRLTPEERQKRLVSRLCLYCGGPNHFIANCPVRLNLQQSLPLAVFIDSGCEQNLIDSTLVEQLGIATEPLPVPLRVSALNGEVLPRITQKTTPVRLVISGNHSEQISFFVFPAVSSSVILGFEWLLAHNPQINWRKATIESWSSDCHATCLHSAVPPTSITAEQHETNSPDLSLVPLEYKDLAAVFSKSKALTLPPHRPYDCAIDLLPGAPLPTSRLYNISRPERQTMEKYINDSLVAGIIRTSSSPLGAGFFFVGKKDGSLRPCIDYRGLNQITIKNKYPLPLLSSAFEPVQEATIFSKLDLRNAYHLLRIREGDEWKTAFKTPMGHYEYLVMPFGFLQSQVPELFPPTPFPFTKINIIVVSYRSSWCVLACG</sequence>
<dbReference type="SUPFAM" id="SSF50630">
    <property type="entry name" value="Acid proteases"/>
    <property type="match status" value="1"/>
</dbReference>
<feature type="region of interest" description="Disordered" evidence="3">
    <location>
        <begin position="258"/>
        <end position="304"/>
    </location>
</feature>
<dbReference type="Gene3D" id="2.40.70.10">
    <property type="entry name" value="Acid Proteases"/>
    <property type="match status" value="1"/>
</dbReference>
<dbReference type="STRING" id="8083.ENSXMAP00000036047"/>
<feature type="compositionally biased region" description="Polar residues" evidence="3">
    <location>
        <begin position="1"/>
        <end position="19"/>
    </location>
</feature>
<dbReference type="CDD" id="cd00303">
    <property type="entry name" value="retropepsin_like"/>
    <property type="match status" value="1"/>
</dbReference>
<dbReference type="SUPFAM" id="SSF56672">
    <property type="entry name" value="DNA/RNA polymerases"/>
    <property type="match status" value="1"/>
</dbReference>
<accession>A0A3B5QYR4</accession>
<feature type="domain" description="Ty3 transposon capsid-like protein" evidence="5">
    <location>
        <begin position="100"/>
        <end position="259"/>
    </location>
</feature>
<dbReference type="Gene3D" id="3.30.70.270">
    <property type="match status" value="1"/>
</dbReference>
<dbReference type="PANTHER" id="PTHR15503:SF36">
    <property type="entry name" value="RETROTRANSPOSON GAG-LIKE PROTEIN 5"/>
    <property type="match status" value="1"/>
</dbReference>
<dbReference type="Proteomes" id="UP000002852">
    <property type="component" value="Unassembled WGS sequence"/>
</dbReference>
<dbReference type="GO" id="GO:0004523">
    <property type="term" value="F:RNA-DNA hybrid ribonuclease activity"/>
    <property type="evidence" value="ECO:0007669"/>
    <property type="project" value="UniProtKB-EC"/>
</dbReference>
<dbReference type="EC" id="3.1.26.4" evidence="2"/>
<dbReference type="Ensembl" id="ENSXMAT00000031230.1">
    <property type="protein sequence ID" value="ENSXMAP00000036047.1"/>
    <property type="gene ID" value="ENSXMAG00000026647.1"/>
</dbReference>
<reference evidence="6" key="3">
    <citation type="submission" date="2025-08" db="UniProtKB">
        <authorList>
            <consortium name="Ensembl"/>
        </authorList>
    </citation>
    <scope>IDENTIFICATION</scope>
    <source>
        <strain evidence="6">JP 163 A</strain>
    </source>
</reference>
<evidence type="ECO:0000256" key="2">
    <source>
        <dbReference type="ARBA" id="ARBA00012180"/>
    </source>
</evidence>
<reference evidence="7" key="1">
    <citation type="submission" date="2012-01" db="EMBL/GenBank/DDBJ databases">
        <authorList>
            <person name="Walter R."/>
            <person name="Schartl M."/>
            <person name="Warren W."/>
        </authorList>
    </citation>
    <scope>NUCLEOTIDE SEQUENCE [LARGE SCALE GENOMIC DNA]</scope>
    <source>
        <strain evidence="7">JP 163 A</strain>
    </source>
</reference>
<dbReference type="SUPFAM" id="SSF57756">
    <property type="entry name" value="Retrovirus zinc finger-like domains"/>
    <property type="match status" value="1"/>
</dbReference>
<dbReference type="InterPro" id="IPR045358">
    <property type="entry name" value="Ty3_capsid"/>
</dbReference>
<dbReference type="InterPro" id="IPR043128">
    <property type="entry name" value="Rev_trsase/Diguanyl_cyclase"/>
</dbReference>
<dbReference type="Pfam" id="PF13650">
    <property type="entry name" value="Asp_protease_2"/>
    <property type="match status" value="1"/>
</dbReference>
<dbReference type="AlphaFoldDB" id="A0A3B5QYR4"/>
<dbReference type="GeneTree" id="ENSGT00940000171189"/>
<proteinExistence type="inferred from homology"/>